<keyword evidence="1" id="KW-0863">Zinc-finger</keyword>
<dbReference type="EMBL" id="JYDO01000277">
    <property type="protein sequence ID" value="KRZ65967.1"/>
    <property type="molecule type" value="Genomic_DNA"/>
</dbReference>
<dbReference type="GO" id="GO:0003712">
    <property type="term" value="F:transcription coregulator activity"/>
    <property type="evidence" value="ECO:0007669"/>
    <property type="project" value="TreeGrafter"/>
</dbReference>
<dbReference type="PANTHER" id="PTHR46179">
    <property type="entry name" value="ZINC FINGER PROTEIN"/>
    <property type="match status" value="1"/>
</dbReference>
<dbReference type="InterPro" id="IPR013087">
    <property type="entry name" value="Znf_C2H2_type"/>
</dbReference>
<comment type="caution">
    <text evidence="4">The sequence shown here is derived from an EMBL/GenBank/DDBJ whole genome shotgun (WGS) entry which is preliminary data.</text>
</comment>
<keyword evidence="1" id="KW-0862">Zinc</keyword>
<evidence type="ECO:0000313" key="4">
    <source>
        <dbReference type="EMBL" id="KRZ71478.1"/>
    </source>
</evidence>
<evidence type="ECO:0000256" key="1">
    <source>
        <dbReference type="PROSITE-ProRule" id="PRU00042"/>
    </source>
</evidence>
<keyword evidence="5" id="KW-1185">Reference proteome</keyword>
<dbReference type="GO" id="GO:0005634">
    <property type="term" value="C:nucleus"/>
    <property type="evidence" value="ECO:0007669"/>
    <property type="project" value="TreeGrafter"/>
</dbReference>
<evidence type="ECO:0000313" key="3">
    <source>
        <dbReference type="EMBL" id="KRZ65967.1"/>
    </source>
</evidence>
<evidence type="ECO:0000313" key="5">
    <source>
        <dbReference type="Proteomes" id="UP000054843"/>
    </source>
</evidence>
<accession>A0A0V1MI21</accession>
<dbReference type="PROSITE" id="PS00028">
    <property type="entry name" value="ZINC_FINGER_C2H2_1"/>
    <property type="match status" value="1"/>
</dbReference>
<dbReference type="GO" id="GO:0008270">
    <property type="term" value="F:zinc ion binding"/>
    <property type="evidence" value="ECO:0007669"/>
    <property type="project" value="UniProtKB-KW"/>
</dbReference>
<proteinExistence type="predicted"/>
<keyword evidence="1" id="KW-0479">Metal-binding</keyword>
<protein>
    <submittedName>
        <fullName evidence="4">Zinc finger protein</fullName>
    </submittedName>
</protein>
<reference evidence="4 5" key="1">
    <citation type="submission" date="2015-01" db="EMBL/GenBank/DDBJ databases">
        <title>Evolution of Trichinella species and genotypes.</title>
        <authorList>
            <person name="Korhonen P.K."/>
            <person name="Edoardo P."/>
            <person name="Giuseppe L.R."/>
            <person name="Gasser R.B."/>
        </authorList>
    </citation>
    <scope>NUCLEOTIDE SEQUENCE [LARGE SCALE GENOMIC DNA]</scope>
    <source>
        <strain evidence="4">ISS1980</strain>
    </source>
</reference>
<gene>
    <name evidence="4" type="primary">ZNF699</name>
    <name evidence="4" type="ORF">T10_7276</name>
    <name evidence="3" type="ORF">T10_7669</name>
</gene>
<dbReference type="Proteomes" id="UP000054843">
    <property type="component" value="Unassembled WGS sequence"/>
</dbReference>
<name>A0A0V1MI21_9BILA</name>
<sequence>MPSIKRRRCHMVTEDALNDSMRKRVHSTPQGVKFKMPTLRRSVCSSSVSEKTCTADAQSRLLKVKFMVVGCGRQFSSEIQLMDHGNTHSGLKPYACEEHGCQLAFCCRSSLQQHMKTVHLNSLSVVETLKFFYQLPSVNWMLENGENSKGSAFEVGVSSIQQPANIKVSKGQLKTCCDDKPNTAPSQWGLVRKTLSSRCAVV</sequence>
<evidence type="ECO:0000259" key="2">
    <source>
        <dbReference type="PROSITE" id="PS50157"/>
    </source>
</evidence>
<dbReference type="EMBL" id="JYDO01000096">
    <property type="protein sequence ID" value="KRZ71478.1"/>
    <property type="molecule type" value="Genomic_DNA"/>
</dbReference>
<feature type="domain" description="C2H2-type" evidence="2">
    <location>
        <begin position="94"/>
        <end position="124"/>
    </location>
</feature>
<dbReference type="PANTHER" id="PTHR46179:SF26">
    <property type="entry name" value="ZINC FINGER PROTEIN 423 HOMOLOG"/>
    <property type="match status" value="1"/>
</dbReference>
<dbReference type="SUPFAM" id="SSF57667">
    <property type="entry name" value="beta-beta-alpha zinc fingers"/>
    <property type="match status" value="1"/>
</dbReference>
<dbReference type="PROSITE" id="PS50157">
    <property type="entry name" value="ZINC_FINGER_C2H2_2"/>
    <property type="match status" value="2"/>
</dbReference>
<feature type="domain" description="C2H2-type" evidence="2">
    <location>
        <begin position="66"/>
        <end position="93"/>
    </location>
</feature>
<dbReference type="Gene3D" id="3.30.160.60">
    <property type="entry name" value="Classic Zinc Finger"/>
    <property type="match status" value="1"/>
</dbReference>
<dbReference type="STRING" id="268474.A0A0V1MI21"/>
<organism evidence="4 5">
    <name type="scientific">Trichinella papuae</name>
    <dbReference type="NCBI Taxonomy" id="268474"/>
    <lineage>
        <taxon>Eukaryota</taxon>
        <taxon>Metazoa</taxon>
        <taxon>Ecdysozoa</taxon>
        <taxon>Nematoda</taxon>
        <taxon>Enoplea</taxon>
        <taxon>Dorylaimia</taxon>
        <taxon>Trichinellida</taxon>
        <taxon>Trichinellidae</taxon>
        <taxon>Trichinella</taxon>
    </lineage>
</organism>
<dbReference type="AlphaFoldDB" id="A0A0V1MI21"/>
<dbReference type="InterPro" id="IPR051061">
    <property type="entry name" value="Zinc_finger_trans_reg"/>
</dbReference>
<dbReference type="GO" id="GO:0006357">
    <property type="term" value="P:regulation of transcription by RNA polymerase II"/>
    <property type="evidence" value="ECO:0007669"/>
    <property type="project" value="TreeGrafter"/>
</dbReference>
<dbReference type="OrthoDB" id="3437960at2759"/>
<dbReference type="InterPro" id="IPR036236">
    <property type="entry name" value="Znf_C2H2_sf"/>
</dbReference>